<keyword evidence="1" id="KW-0812">Transmembrane</keyword>
<dbReference type="EMBL" id="MN738790">
    <property type="protein sequence ID" value="QHT37196.1"/>
    <property type="molecule type" value="Genomic_DNA"/>
</dbReference>
<name>A0A6C0F5Y0_9ZZZZ</name>
<proteinExistence type="predicted"/>
<sequence>MDEYNEKYKEKIMRCIVVLGGIIHGLNAIFNVNIIAKLMGSISTRVIFMGIAIVTCMLAFDRDYYLPFLGDCVFPNGLLAPKVMPNDADTMVNVKIPPNTKVVYWAAEPCYDRCDVTVMAWEAYKDYTNAGVATSDETGYVEFIVRGPQSYDVPYKDETLVPHVHYRYVKSNGMFSRIYSVRIDSGYIK</sequence>
<evidence type="ECO:0000256" key="1">
    <source>
        <dbReference type="SAM" id="Phobius"/>
    </source>
</evidence>
<feature type="transmembrane region" description="Helical" evidence="1">
    <location>
        <begin position="12"/>
        <end position="36"/>
    </location>
</feature>
<reference evidence="2" key="1">
    <citation type="journal article" date="2020" name="Nature">
        <title>Giant virus diversity and host interactions through global metagenomics.</title>
        <authorList>
            <person name="Schulz F."/>
            <person name="Roux S."/>
            <person name="Paez-Espino D."/>
            <person name="Jungbluth S."/>
            <person name="Walsh D.A."/>
            <person name="Denef V.J."/>
            <person name="McMahon K.D."/>
            <person name="Konstantinidis K.T."/>
            <person name="Eloe-Fadrosh E.A."/>
            <person name="Kyrpides N.C."/>
            <person name="Woyke T."/>
        </authorList>
    </citation>
    <scope>NUCLEOTIDE SEQUENCE</scope>
    <source>
        <strain evidence="2">GVMAG-S-ERX555967-131</strain>
    </source>
</reference>
<evidence type="ECO:0008006" key="3">
    <source>
        <dbReference type="Google" id="ProtNLM"/>
    </source>
</evidence>
<evidence type="ECO:0000313" key="2">
    <source>
        <dbReference type="EMBL" id="QHT37196.1"/>
    </source>
</evidence>
<keyword evidence="1" id="KW-1133">Transmembrane helix</keyword>
<organism evidence="2">
    <name type="scientific">viral metagenome</name>
    <dbReference type="NCBI Taxonomy" id="1070528"/>
    <lineage>
        <taxon>unclassified sequences</taxon>
        <taxon>metagenomes</taxon>
        <taxon>organismal metagenomes</taxon>
    </lineage>
</organism>
<protein>
    <recommendedName>
        <fullName evidence="3">Transmembrane protein</fullName>
    </recommendedName>
</protein>
<keyword evidence="1" id="KW-0472">Membrane</keyword>
<feature type="transmembrane region" description="Helical" evidence="1">
    <location>
        <begin position="42"/>
        <end position="60"/>
    </location>
</feature>
<dbReference type="AlphaFoldDB" id="A0A6C0F5Y0"/>
<accession>A0A6C0F5Y0</accession>